<proteinExistence type="predicted"/>
<evidence type="ECO:0000313" key="3">
    <source>
        <dbReference type="Proteomes" id="UP000243459"/>
    </source>
</evidence>
<reference evidence="3" key="2">
    <citation type="journal article" date="2017" name="Nat. Commun.">
        <title>The asparagus genome sheds light on the origin and evolution of a young Y chromosome.</title>
        <authorList>
            <person name="Harkess A."/>
            <person name="Zhou J."/>
            <person name="Xu C."/>
            <person name="Bowers J.E."/>
            <person name="Van der Hulst R."/>
            <person name="Ayyampalayam S."/>
            <person name="Mercati F."/>
            <person name="Riccardi P."/>
            <person name="McKain M.R."/>
            <person name="Kakrana A."/>
            <person name="Tang H."/>
            <person name="Ray J."/>
            <person name="Groenendijk J."/>
            <person name="Arikit S."/>
            <person name="Mathioni S.M."/>
            <person name="Nakano M."/>
            <person name="Shan H."/>
            <person name="Telgmann-Rauber A."/>
            <person name="Kanno A."/>
            <person name="Yue Z."/>
            <person name="Chen H."/>
            <person name="Li W."/>
            <person name="Chen Y."/>
            <person name="Xu X."/>
            <person name="Zhang Y."/>
            <person name="Luo S."/>
            <person name="Chen H."/>
            <person name="Gao J."/>
            <person name="Mao Z."/>
            <person name="Pires J.C."/>
            <person name="Luo M."/>
            <person name="Kudrna D."/>
            <person name="Wing R.A."/>
            <person name="Meyers B.C."/>
            <person name="Yi K."/>
            <person name="Kong H."/>
            <person name="Lavrijsen P."/>
            <person name="Sunseri F."/>
            <person name="Falavigna A."/>
            <person name="Ye Y."/>
            <person name="Leebens-Mack J.H."/>
            <person name="Chen G."/>
        </authorList>
    </citation>
    <scope>NUCLEOTIDE SEQUENCE [LARGE SCALE GENOMIC DNA]</scope>
    <source>
        <strain evidence="3">cv. DH0086</strain>
    </source>
</reference>
<dbReference type="EMBL" id="CM007383">
    <property type="protein sequence ID" value="ONK74565.1"/>
    <property type="molecule type" value="Genomic_DNA"/>
</dbReference>
<accession>A0A5P1F8M7</accession>
<keyword evidence="3" id="KW-1185">Reference proteome</keyword>
<gene>
    <name evidence="1" type="ORF">A4U43_C03F7340</name>
    <name evidence="2" type="ORF">A4U43_C03F7740</name>
</gene>
<evidence type="ECO:0000313" key="1">
    <source>
        <dbReference type="EMBL" id="ONK74532.1"/>
    </source>
</evidence>
<organism evidence="1 3">
    <name type="scientific">Asparagus officinalis</name>
    <name type="common">Garden asparagus</name>
    <dbReference type="NCBI Taxonomy" id="4686"/>
    <lineage>
        <taxon>Eukaryota</taxon>
        <taxon>Viridiplantae</taxon>
        <taxon>Streptophyta</taxon>
        <taxon>Embryophyta</taxon>
        <taxon>Tracheophyta</taxon>
        <taxon>Spermatophyta</taxon>
        <taxon>Magnoliopsida</taxon>
        <taxon>Liliopsida</taxon>
        <taxon>Asparagales</taxon>
        <taxon>Asparagaceae</taxon>
        <taxon>Asparagoideae</taxon>
        <taxon>Asparagus</taxon>
    </lineage>
</organism>
<sequence>MSTDANNSTGAHERIASTGIGFCAENRSATSFTPGLPRDYGLPTGELTTTATSAPHRVSRSAALLETPFRRFEKHTWPAPLSSLFFFLANMVCCVGESGCFVKGLNRSCV</sequence>
<dbReference type="Gramene" id="ONK74565">
    <property type="protein sequence ID" value="ONK74565"/>
    <property type="gene ID" value="A4U43_C03F7740"/>
</dbReference>
<dbReference type="AlphaFoldDB" id="A0A5P1F8M7"/>
<dbReference type="EMBL" id="CM007383">
    <property type="protein sequence ID" value="ONK74532.1"/>
    <property type="molecule type" value="Genomic_DNA"/>
</dbReference>
<protein>
    <submittedName>
        <fullName evidence="1">Uncharacterized protein</fullName>
    </submittedName>
</protein>
<evidence type="ECO:0000313" key="2">
    <source>
        <dbReference type="EMBL" id="ONK74565.1"/>
    </source>
</evidence>
<reference evidence="1" key="1">
    <citation type="submission" date="2016-10" db="EMBL/GenBank/DDBJ databases">
        <title>The evolution of sex chromosomes in Asparagus.</title>
        <authorList>
            <person name="Leebens-Mack J."/>
            <person name="Bowers J."/>
            <person name="Harkess A."/>
            <person name="Ayyampalayam S."/>
        </authorList>
    </citation>
    <scope>NUCLEOTIDE SEQUENCE [LARGE SCALE GENOMIC DNA]</scope>
    <source>
        <tissue evidence="1">Spear</tissue>
    </source>
</reference>
<name>A0A5P1F8M7_ASPOF</name>
<dbReference type="Gramene" id="ONK74532">
    <property type="protein sequence ID" value="ONK74532"/>
    <property type="gene ID" value="A4U43_C03F7340"/>
</dbReference>
<dbReference type="Proteomes" id="UP000243459">
    <property type="component" value="Chromosome 3"/>
</dbReference>